<proteinExistence type="predicted"/>
<dbReference type="EMBL" id="CP003662">
    <property type="protein sequence ID" value="AFZ61267.1"/>
    <property type="molecule type" value="Genomic_DNA"/>
</dbReference>
<dbReference type="Proteomes" id="UP000010474">
    <property type="component" value="Plasmid pANACY.03"/>
</dbReference>
<dbReference type="AlphaFoldDB" id="K9ZRX5"/>
<gene>
    <name evidence="1" type="ordered locus">Anacy_5984</name>
</gene>
<reference evidence="2" key="1">
    <citation type="journal article" date="2013" name="Proc. Natl. Acad. Sci. U.S.A.">
        <title>Improving the coverage of the cyanobacterial phylum using diversity-driven genome sequencing.</title>
        <authorList>
            <person name="Shih P.M."/>
            <person name="Wu D."/>
            <person name="Latifi A."/>
            <person name="Axen S.D."/>
            <person name="Fewer D.P."/>
            <person name="Talla E."/>
            <person name="Calteau A."/>
            <person name="Cai F."/>
            <person name="Tandeau de Marsac N."/>
            <person name="Rippka R."/>
            <person name="Herdman M."/>
            <person name="Sivonen K."/>
            <person name="Coursin T."/>
            <person name="Laurent T."/>
            <person name="Goodwin L."/>
            <person name="Nolan M."/>
            <person name="Davenport K.W."/>
            <person name="Han C.S."/>
            <person name="Rubin E.M."/>
            <person name="Eisen J.A."/>
            <person name="Woyke T."/>
            <person name="Gugger M."/>
            <person name="Kerfeld C.A."/>
        </authorList>
    </citation>
    <scope>NUCLEOTIDE SEQUENCE [LARGE SCALE GENOMIC DNA]</scope>
    <source>
        <strain evidence="2">ATCC 27899 / PCC 7122</strain>
    </source>
</reference>
<dbReference type="PATRIC" id="fig|272123.3.peg.6495"/>
<evidence type="ECO:0000313" key="2">
    <source>
        <dbReference type="Proteomes" id="UP000010474"/>
    </source>
</evidence>
<dbReference type="OrthoDB" id="510633at2"/>
<keyword evidence="2" id="KW-1185">Reference proteome</keyword>
<dbReference type="KEGG" id="acy:Anacy_5984"/>
<dbReference type="RefSeq" id="WP_015217737.1">
    <property type="nucleotide sequence ID" value="NC_019773.1"/>
</dbReference>
<dbReference type="HOGENOM" id="CLU_896639_0_0_3"/>
<organism evidence="1 2">
    <name type="scientific">Anabaena cylindrica (strain ATCC 27899 / PCC 7122)</name>
    <dbReference type="NCBI Taxonomy" id="272123"/>
    <lineage>
        <taxon>Bacteria</taxon>
        <taxon>Bacillati</taxon>
        <taxon>Cyanobacteriota</taxon>
        <taxon>Cyanophyceae</taxon>
        <taxon>Nostocales</taxon>
        <taxon>Nostocaceae</taxon>
        <taxon>Anabaena</taxon>
    </lineage>
</organism>
<geneLocation type="plasmid" evidence="1 2">
    <name>pANACY.03</name>
</geneLocation>
<sequence>MTNQNFESPDFNQAEALLKELFEEVQKKEGFLSGGEKLGISASVIKDLQDTKVSFGNPENELIRLTEDTFKDRGIELTDIIKQQIQGKYDFYYLTLNVNLRPQPGVRFWRLNCEIKFSEETTIIHSIFPTHEWQSVMSFGVGMDVGINGDLAWDVGVDSSMLEAVLKSIPGSLKANTTSKDKFNAFAVIPAFKYELGRPNIVATGDGENTAFWRIQDQEIQKIGTAKFGLVFKVPQGIKSLALTGTTWADVNINWLTDHISDIVLQRLSEKFLKIFGLDQEEAANQFLKGDREQWTLNLSH</sequence>
<keyword evidence="1" id="KW-0614">Plasmid</keyword>
<accession>K9ZRX5</accession>
<protein>
    <submittedName>
        <fullName evidence="1">Uncharacterized protein</fullName>
    </submittedName>
</protein>
<name>K9ZRX5_ANACC</name>
<evidence type="ECO:0000313" key="1">
    <source>
        <dbReference type="EMBL" id="AFZ61267.1"/>
    </source>
</evidence>